<dbReference type="Proteomes" id="UP000006671">
    <property type="component" value="Unassembled WGS sequence"/>
</dbReference>
<evidence type="ECO:0000256" key="1">
    <source>
        <dbReference type="SAM" id="MobiDB-lite"/>
    </source>
</evidence>
<evidence type="ECO:0000313" key="3">
    <source>
        <dbReference type="EMBL" id="EFC50181.1"/>
    </source>
</evidence>
<dbReference type="SUPFAM" id="SSF52833">
    <property type="entry name" value="Thioredoxin-like"/>
    <property type="match status" value="1"/>
</dbReference>
<sequence length="290" mass="32601">MQKGHRIDFQTQTTNFKELEKEFTKSLHSGSIIVLDIYTDWVGSCKVVVPYFQKLYLEANEFCPISFVCVNSDQVIASLENAGFPLSLYKTKNLKSPQPSPQQAPQTPPKKQNNNLNDSLFADLLSPSSSVNNSMVLQEGQTNETPMASISPIEKSDSNISNLNISNIENLSKSMDESMQDRSMRSSLVIDSSNQHPFSDIDRQSWVPLIASVRGKSCPRFLFYKGGKLMEDVSGVNISRINSILKRLIDLYNKEKTEEGDEYDQPLNDNSLLSDRVNIDSHLDDSSLDF</sequence>
<dbReference type="AlphaFoldDB" id="D2UZM2"/>
<dbReference type="KEGG" id="ngr:NAEGRDRAFT_61991"/>
<dbReference type="GeneID" id="8863462"/>
<dbReference type="EMBL" id="GG738846">
    <property type="protein sequence ID" value="EFC50181.1"/>
    <property type="molecule type" value="Genomic_DNA"/>
</dbReference>
<dbReference type="RefSeq" id="XP_002682925.1">
    <property type="nucleotide sequence ID" value="XM_002682879.1"/>
</dbReference>
<accession>D2UZM2</accession>
<dbReference type="VEuPathDB" id="AmoebaDB:NAEGRDRAFT_61991"/>
<feature type="domain" description="Thioredoxin" evidence="2">
    <location>
        <begin position="20"/>
        <end position="75"/>
    </location>
</feature>
<dbReference type="OMA" id="WVGSCKV"/>
<feature type="compositionally biased region" description="Pro residues" evidence="1">
    <location>
        <begin position="98"/>
        <end position="108"/>
    </location>
</feature>
<dbReference type="Gene3D" id="3.40.30.10">
    <property type="entry name" value="Glutaredoxin"/>
    <property type="match status" value="1"/>
</dbReference>
<dbReference type="InParanoid" id="D2UZM2"/>
<dbReference type="Pfam" id="PF00085">
    <property type="entry name" value="Thioredoxin"/>
    <property type="match status" value="1"/>
</dbReference>
<evidence type="ECO:0000313" key="4">
    <source>
        <dbReference type="Proteomes" id="UP000006671"/>
    </source>
</evidence>
<evidence type="ECO:0000259" key="2">
    <source>
        <dbReference type="Pfam" id="PF00085"/>
    </source>
</evidence>
<proteinExistence type="predicted"/>
<gene>
    <name evidence="3" type="ORF">NAEGRDRAFT_61991</name>
</gene>
<feature type="region of interest" description="Disordered" evidence="1">
    <location>
        <begin position="91"/>
        <end position="117"/>
    </location>
</feature>
<name>D2UZM2_NAEGR</name>
<reference evidence="3 4" key="1">
    <citation type="journal article" date="2010" name="Cell">
        <title>The genome of Naegleria gruberi illuminates early eukaryotic versatility.</title>
        <authorList>
            <person name="Fritz-Laylin L.K."/>
            <person name="Prochnik S.E."/>
            <person name="Ginger M.L."/>
            <person name="Dacks J.B."/>
            <person name="Carpenter M.L."/>
            <person name="Field M.C."/>
            <person name="Kuo A."/>
            <person name="Paredez A."/>
            <person name="Chapman J."/>
            <person name="Pham J."/>
            <person name="Shu S."/>
            <person name="Neupane R."/>
            <person name="Cipriano M."/>
            <person name="Mancuso J."/>
            <person name="Tu H."/>
            <person name="Salamov A."/>
            <person name="Lindquist E."/>
            <person name="Shapiro H."/>
            <person name="Lucas S."/>
            <person name="Grigoriev I.V."/>
            <person name="Cande W.Z."/>
            <person name="Fulton C."/>
            <person name="Rokhsar D.S."/>
            <person name="Dawson S.C."/>
        </authorList>
    </citation>
    <scope>NUCLEOTIDE SEQUENCE [LARGE SCALE GENOMIC DNA]</scope>
    <source>
        <strain evidence="3 4">NEG-M</strain>
    </source>
</reference>
<dbReference type="InterPro" id="IPR036249">
    <property type="entry name" value="Thioredoxin-like_sf"/>
</dbReference>
<dbReference type="InterPro" id="IPR013766">
    <property type="entry name" value="Thioredoxin_domain"/>
</dbReference>
<keyword evidence="4" id="KW-1185">Reference proteome</keyword>
<organism evidence="4">
    <name type="scientific">Naegleria gruberi</name>
    <name type="common">Amoeba</name>
    <dbReference type="NCBI Taxonomy" id="5762"/>
    <lineage>
        <taxon>Eukaryota</taxon>
        <taxon>Discoba</taxon>
        <taxon>Heterolobosea</taxon>
        <taxon>Tetramitia</taxon>
        <taxon>Eutetramitia</taxon>
        <taxon>Vahlkampfiidae</taxon>
        <taxon>Naegleria</taxon>
    </lineage>
</organism>
<protein>
    <submittedName>
        <fullName evidence="3">Predicted protein</fullName>
    </submittedName>
</protein>
<dbReference type="OrthoDB" id="10263751at2759"/>